<dbReference type="InterPro" id="IPR013149">
    <property type="entry name" value="ADH-like_C"/>
</dbReference>
<dbReference type="PANTHER" id="PTHR43677">
    <property type="entry name" value="SHORT-CHAIN DEHYDROGENASE/REDUCTASE"/>
    <property type="match status" value="1"/>
</dbReference>
<dbReference type="SMART" id="SM00829">
    <property type="entry name" value="PKS_ER"/>
    <property type="match status" value="1"/>
</dbReference>
<gene>
    <name evidence="2" type="ORF">ACFPZI_18080</name>
</gene>
<dbReference type="RefSeq" id="WP_355897540.1">
    <property type="nucleotide sequence ID" value="NZ_JBHSOA010000037.1"/>
</dbReference>
<dbReference type="EMBL" id="JBHSOA010000037">
    <property type="protein sequence ID" value="MFC5853646.1"/>
    <property type="molecule type" value="Genomic_DNA"/>
</dbReference>
<evidence type="ECO:0000259" key="1">
    <source>
        <dbReference type="SMART" id="SM00829"/>
    </source>
</evidence>
<dbReference type="InterPro" id="IPR036291">
    <property type="entry name" value="NAD(P)-bd_dom_sf"/>
</dbReference>
<dbReference type="Proteomes" id="UP001596180">
    <property type="component" value="Unassembled WGS sequence"/>
</dbReference>
<dbReference type="PANTHER" id="PTHR43677:SF4">
    <property type="entry name" value="QUINONE OXIDOREDUCTASE-LIKE PROTEIN 2"/>
    <property type="match status" value="1"/>
</dbReference>
<dbReference type="InterPro" id="IPR051397">
    <property type="entry name" value="Zn-ADH-like_protein"/>
</dbReference>
<proteinExistence type="predicted"/>
<dbReference type="SUPFAM" id="SSF50129">
    <property type="entry name" value="GroES-like"/>
    <property type="match status" value="1"/>
</dbReference>
<dbReference type="InterPro" id="IPR013154">
    <property type="entry name" value="ADH-like_N"/>
</dbReference>
<dbReference type="SUPFAM" id="SSF51735">
    <property type="entry name" value="NAD(P)-binding Rossmann-fold domains"/>
    <property type="match status" value="1"/>
</dbReference>
<evidence type="ECO:0000313" key="3">
    <source>
        <dbReference type="Proteomes" id="UP001596180"/>
    </source>
</evidence>
<sequence>MRAVVARNHDPRTFAVEEVEEREPGPKEVAVSVTLAGVSFGDVLIATGRYQIVPEPPFVPGSEGIGVVTAVGPGVTSVRPGDKVMFYGFGPGPLRRRSTFGTFAERAIVPCTHLVRQPAGMSDAAAALFRTSFETAFHALTLGRVTPGETLLVLGAGGAIGSAAVRLGRALGAKVVASASTAAKREAALAAGADHVVDSGSPRWREEVEAVAGGGVDVVLDPVGGEITESAVRSLRFGGRCLIVGFAAGSVPRVPANLLIMKAASLVGVNLLCFNEEHPDRARAMVEELLALVERGAVNVPTGYEEFGLGDVAEALTRAGARGGNTRVVLNPALP</sequence>
<dbReference type="Gene3D" id="3.90.180.10">
    <property type="entry name" value="Medium-chain alcohol dehydrogenases, catalytic domain"/>
    <property type="match status" value="1"/>
</dbReference>
<organism evidence="2 3">
    <name type="scientific">Streptomyces chlorus</name>
    <dbReference type="NCBI Taxonomy" id="887452"/>
    <lineage>
        <taxon>Bacteria</taxon>
        <taxon>Bacillati</taxon>
        <taxon>Actinomycetota</taxon>
        <taxon>Actinomycetes</taxon>
        <taxon>Kitasatosporales</taxon>
        <taxon>Streptomycetaceae</taxon>
        <taxon>Streptomyces</taxon>
    </lineage>
</organism>
<accession>A0ABW1E0W5</accession>
<reference evidence="3" key="1">
    <citation type="journal article" date="2019" name="Int. J. Syst. Evol. Microbiol.">
        <title>The Global Catalogue of Microorganisms (GCM) 10K type strain sequencing project: providing services to taxonomists for standard genome sequencing and annotation.</title>
        <authorList>
            <consortium name="The Broad Institute Genomics Platform"/>
            <consortium name="The Broad Institute Genome Sequencing Center for Infectious Disease"/>
            <person name="Wu L."/>
            <person name="Ma J."/>
        </authorList>
    </citation>
    <scope>NUCLEOTIDE SEQUENCE [LARGE SCALE GENOMIC DNA]</scope>
    <source>
        <strain evidence="3">JCM 10411</strain>
    </source>
</reference>
<dbReference type="EC" id="1.-.-.-" evidence="2"/>
<protein>
    <submittedName>
        <fullName evidence="2">NADPH:quinone oxidoreductase family protein</fullName>
        <ecNumber evidence="2">1.-.-.-</ecNumber>
    </submittedName>
</protein>
<keyword evidence="2" id="KW-0560">Oxidoreductase</keyword>
<dbReference type="Pfam" id="PF08240">
    <property type="entry name" value="ADH_N"/>
    <property type="match status" value="1"/>
</dbReference>
<keyword evidence="3" id="KW-1185">Reference proteome</keyword>
<dbReference type="InterPro" id="IPR020843">
    <property type="entry name" value="ER"/>
</dbReference>
<dbReference type="Pfam" id="PF00107">
    <property type="entry name" value="ADH_zinc_N"/>
    <property type="match status" value="1"/>
</dbReference>
<evidence type="ECO:0000313" key="2">
    <source>
        <dbReference type="EMBL" id="MFC5853646.1"/>
    </source>
</evidence>
<feature type="domain" description="Enoyl reductase (ER)" evidence="1">
    <location>
        <begin position="9"/>
        <end position="330"/>
    </location>
</feature>
<name>A0ABW1E0W5_9ACTN</name>
<dbReference type="InterPro" id="IPR011032">
    <property type="entry name" value="GroES-like_sf"/>
</dbReference>
<dbReference type="GO" id="GO:0016491">
    <property type="term" value="F:oxidoreductase activity"/>
    <property type="evidence" value="ECO:0007669"/>
    <property type="project" value="UniProtKB-KW"/>
</dbReference>
<dbReference type="CDD" id="cd08241">
    <property type="entry name" value="QOR1"/>
    <property type="match status" value="1"/>
</dbReference>
<dbReference type="Gene3D" id="3.40.50.720">
    <property type="entry name" value="NAD(P)-binding Rossmann-like Domain"/>
    <property type="match status" value="1"/>
</dbReference>
<comment type="caution">
    <text evidence="2">The sequence shown here is derived from an EMBL/GenBank/DDBJ whole genome shotgun (WGS) entry which is preliminary data.</text>
</comment>